<evidence type="ECO:0000256" key="1">
    <source>
        <dbReference type="SAM" id="MobiDB-lite"/>
    </source>
</evidence>
<sequence>MKPETLALLQRLLAKLNEKSSVYGYVALVTSVLCKQWANEAGSIAAIISASAGIALVILSDPQVRFLLTGQKPPAQTAPTVPQPFDSDTNPKG</sequence>
<feature type="region of interest" description="Disordered" evidence="1">
    <location>
        <begin position="71"/>
        <end position="93"/>
    </location>
</feature>
<evidence type="ECO:0000313" key="2">
    <source>
        <dbReference type="EMBL" id="MFK2876909.1"/>
    </source>
</evidence>
<keyword evidence="3" id="KW-1185">Reference proteome</keyword>
<evidence type="ECO:0000313" key="3">
    <source>
        <dbReference type="Proteomes" id="UP001620339"/>
    </source>
</evidence>
<proteinExistence type="predicted"/>
<protein>
    <submittedName>
        <fullName evidence="2">Uncharacterized protein</fullName>
    </submittedName>
</protein>
<reference evidence="2 3" key="1">
    <citation type="submission" date="2020-10" db="EMBL/GenBank/DDBJ databases">
        <title>Phylogeny of dyella-like bacteria.</title>
        <authorList>
            <person name="Fu J."/>
        </authorList>
    </citation>
    <scope>NUCLEOTIDE SEQUENCE [LARGE SCALE GENOMIC DNA]</scope>
    <source>
        <strain evidence="2 3">KACC 19113</strain>
    </source>
</reference>
<comment type="caution">
    <text evidence="2">The sequence shown here is derived from an EMBL/GenBank/DDBJ whole genome shotgun (WGS) entry which is preliminary data.</text>
</comment>
<dbReference type="RefSeq" id="WP_404612913.1">
    <property type="nucleotide sequence ID" value="NZ_JADIKK010000008.1"/>
</dbReference>
<feature type="compositionally biased region" description="Low complexity" evidence="1">
    <location>
        <begin position="73"/>
        <end position="84"/>
    </location>
</feature>
<organism evidence="2 3">
    <name type="scientific">Rhodanobacter hydrolyticus</name>
    <dbReference type="NCBI Taxonomy" id="2250595"/>
    <lineage>
        <taxon>Bacteria</taxon>
        <taxon>Pseudomonadati</taxon>
        <taxon>Pseudomonadota</taxon>
        <taxon>Gammaproteobacteria</taxon>
        <taxon>Lysobacterales</taxon>
        <taxon>Rhodanobacteraceae</taxon>
        <taxon>Rhodanobacter</taxon>
    </lineage>
</organism>
<dbReference type="EMBL" id="JADIKK010000008">
    <property type="protein sequence ID" value="MFK2876909.1"/>
    <property type="molecule type" value="Genomic_DNA"/>
</dbReference>
<accession>A0ABW8J3Y2</accession>
<name>A0ABW8J3Y2_9GAMM</name>
<gene>
    <name evidence="2" type="ORF">ISP25_07505</name>
</gene>
<dbReference type="Proteomes" id="UP001620339">
    <property type="component" value="Unassembled WGS sequence"/>
</dbReference>